<comment type="subcellular location">
    <subcellularLocation>
        <location evidence="1">Inflammasome</location>
    </subcellularLocation>
</comment>
<evidence type="ECO:0000259" key="8">
    <source>
        <dbReference type="PROSITE" id="PS50209"/>
    </source>
</evidence>
<name>A0A668TA43_OREAU</name>
<dbReference type="AlphaFoldDB" id="A0A668TA43"/>
<dbReference type="PANTHER" id="PTHR46985:SF2">
    <property type="entry name" value="APOPTOSIS-ASSOCIATED SPECK-LIKE PROTEIN CONTAINING A CARD"/>
    <property type="match status" value="1"/>
</dbReference>
<keyword evidence="2" id="KW-0963">Cytoplasm</keyword>
<keyword evidence="5" id="KW-0395">Inflammatory response</keyword>
<dbReference type="Pfam" id="PF02758">
    <property type="entry name" value="PYRIN"/>
    <property type="match status" value="1"/>
</dbReference>
<dbReference type="SMART" id="SM01289">
    <property type="entry name" value="PYRIN"/>
    <property type="match status" value="1"/>
</dbReference>
<dbReference type="PANTHER" id="PTHR46985">
    <property type="entry name" value="NACHT, LRR AND PYD DOMAINS-CONTAINING PROTEIN 1"/>
    <property type="match status" value="1"/>
</dbReference>
<dbReference type="CDD" id="cd08330">
    <property type="entry name" value="CARD_ASC_NALP1"/>
    <property type="match status" value="1"/>
</dbReference>
<dbReference type="GO" id="GO:0042981">
    <property type="term" value="P:regulation of apoptotic process"/>
    <property type="evidence" value="ECO:0007669"/>
    <property type="project" value="InterPro"/>
</dbReference>
<accession>A0A668TA43</accession>
<evidence type="ECO:0000259" key="9">
    <source>
        <dbReference type="PROSITE" id="PS50824"/>
    </source>
</evidence>
<dbReference type="GO" id="GO:0045087">
    <property type="term" value="P:innate immune response"/>
    <property type="evidence" value="ECO:0007669"/>
    <property type="project" value="UniProtKB-KW"/>
</dbReference>
<evidence type="ECO:0000256" key="1">
    <source>
        <dbReference type="ARBA" id="ARBA00004110"/>
    </source>
</evidence>
<dbReference type="Pfam" id="PF00619">
    <property type="entry name" value="CARD"/>
    <property type="match status" value="1"/>
</dbReference>
<proteinExistence type="predicted"/>
<feature type="domain" description="Pyrin" evidence="9">
    <location>
        <begin position="1"/>
        <end position="89"/>
    </location>
</feature>
<dbReference type="InterPro" id="IPR033516">
    <property type="entry name" value="CARD8/ASC/NALP1_CARD"/>
</dbReference>
<dbReference type="FunFam" id="1.10.533.10:FF:000013">
    <property type="entry name" value="Apoptosis-associated speck-like protein containing a CARD"/>
    <property type="match status" value="1"/>
</dbReference>
<organism evidence="10 11">
    <name type="scientific">Oreochromis aureus</name>
    <name type="common">Israeli tilapia</name>
    <name type="synonym">Chromis aureus</name>
    <dbReference type="NCBI Taxonomy" id="47969"/>
    <lineage>
        <taxon>Eukaryota</taxon>
        <taxon>Metazoa</taxon>
        <taxon>Chordata</taxon>
        <taxon>Craniata</taxon>
        <taxon>Vertebrata</taxon>
        <taxon>Euteleostomi</taxon>
        <taxon>Actinopterygii</taxon>
        <taxon>Neopterygii</taxon>
        <taxon>Teleostei</taxon>
        <taxon>Neoteleostei</taxon>
        <taxon>Acanthomorphata</taxon>
        <taxon>Ovalentaria</taxon>
        <taxon>Cichlomorphae</taxon>
        <taxon>Cichliformes</taxon>
        <taxon>Cichlidae</taxon>
        <taxon>African cichlids</taxon>
        <taxon>Pseudocrenilabrinae</taxon>
        <taxon>Oreochromini</taxon>
        <taxon>Oreochromis</taxon>
    </lineage>
</organism>
<evidence type="ECO:0000313" key="11">
    <source>
        <dbReference type="Proteomes" id="UP000472276"/>
    </source>
</evidence>
<protein>
    <recommendedName>
        <fullName evidence="12">Apoptosis-associated speck-like protein containing a CARD</fullName>
    </recommendedName>
</protein>
<evidence type="ECO:0000256" key="5">
    <source>
        <dbReference type="ARBA" id="ARBA00023198"/>
    </source>
</evidence>
<evidence type="ECO:0000256" key="7">
    <source>
        <dbReference type="SAM" id="MobiDB-lite"/>
    </source>
</evidence>
<dbReference type="Proteomes" id="UP000472276">
    <property type="component" value="Unassembled WGS sequence"/>
</dbReference>
<keyword evidence="4" id="KW-0391">Immunity</keyword>
<feature type="region of interest" description="Disordered" evidence="7">
    <location>
        <begin position="82"/>
        <end position="115"/>
    </location>
</feature>
<dbReference type="InterPro" id="IPR004020">
    <property type="entry name" value="DAPIN"/>
</dbReference>
<dbReference type="PROSITE" id="PS50824">
    <property type="entry name" value="DAPIN"/>
    <property type="match status" value="1"/>
</dbReference>
<dbReference type="OMA" id="CKPQAER"/>
<keyword evidence="11" id="KW-1185">Reference proteome</keyword>
<dbReference type="Ensembl" id="ENSOABT00000024649.2">
    <property type="protein sequence ID" value="ENSOABP00000023950.1"/>
    <property type="gene ID" value="ENSOABG00000011468.2"/>
</dbReference>
<keyword evidence="6" id="KW-1271">Inflammasome</keyword>
<dbReference type="GO" id="GO:0006954">
    <property type="term" value="P:inflammatory response"/>
    <property type="evidence" value="ECO:0007669"/>
    <property type="project" value="UniProtKB-KW"/>
</dbReference>
<sequence length="201" mass="22215">MAKTIKSAVAEALEDLKKEDFEKFCHQLLDRRQQPRVKRNKVEDKSRLQVTDALVSTFTEEGALTVALEILKQIGCSDEAKELEEATGGKSSKPAPTDPSSESAGGAGGSKAAGGKHFVDKHKVQLIKRVSNIAPILDELQDNEVINQEQYARIRALSTAQDKMRELYSGPLQASAACKDIFYKILLANEKFLVNELREQD</sequence>
<reference evidence="10" key="1">
    <citation type="submission" date="2025-08" db="UniProtKB">
        <authorList>
            <consortium name="Ensembl"/>
        </authorList>
    </citation>
    <scope>IDENTIFICATION</scope>
</reference>
<dbReference type="InterPro" id="IPR011029">
    <property type="entry name" value="DEATH-like_dom_sf"/>
</dbReference>
<dbReference type="PROSITE" id="PS50209">
    <property type="entry name" value="CARD"/>
    <property type="match status" value="1"/>
</dbReference>
<dbReference type="GO" id="GO:0061702">
    <property type="term" value="C:canonical inflammasome complex"/>
    <property type="evidence" value="ECO:0007669"/>
    <property type="project" value="UniProtKB-SubCell"/>
</dbReference>
<keyword evidence="3" id="KW-0399">Innate immunity</keyword>
<gene>
    <name evidence="10" type="primary">PYCARD</name>
</gene>
<evidence type="ECO:0000313" key="10">
    <source>
        <dbReference type="Ensembl" id="ENSOABP00000023950.1"/>
    </source>
</evidence>
<evidence type="ECO:0000256" key="3">
    <source>
        <dbReference type="ARBA" id="ARBA00022588"/>
    </source>
</evidence>
<dbReference type="InterPro" id="IPR051249">
    <property type="entry name" value="NLRP_Inflammasome"/>
</dbReference>
<reference evidence="10" key="2">
    <citation type="submission" date="2025-09" db="UniProtKB">
        <authorList>
            <consortium name="Ensembl"/>
        </authorList>
    </citation>
    <scope>IDENTIFICATION</scope>
</reference>
<dbReference type="InterPro" id="IPR001315">
    <property type="entry name" value="CARD"/>
</dbReference>
<dbReference type="SUPFAM" id="SSF47986">
    <property type="entry name" value="DEATH domain"/>
    <property type="match status" value="2"/>
</dbReference>
<feature type="domain" description="CARD" evidence="8">
    <location>
        <begin position="116"/>
        <end position="201"/>
    </location>
</feature>
<evidence type="ECO:0000256" key="6">
    <source>
        <dbReference type="ARBA" id="ARBA00023233"/>
    </source>
</evidence>
<evidence type="ECO:0008006" key="12">
    <source>
        <dbReference type="Google" id="ProtNLM"/>
    </source>
</evidence>
<dbReference type="Gene3D" id="1.10.533.10">
    <property type="entry name" value="Death Domain, Fas"/>
    <property type="match status" value="2"/>
</dbReference>
<evidence type="ECO:0000256" key="2">
    <source>
        <dbReference type="ARBA" id="ARBA00022490"/>
    </source>
</evidence>
<evidence type="ECO:0000256" key="4">
    <source>
        <dbReference type="ARBA" id="ARBA00022859"/>
    </source>
</evidence>